<organism evidence="4 5">
    <name type="scientific">Leptospira tipperaryensis</name>
    <dbReference type="NCBI Taxonomy" id="2564040"/>
    <lineage>
        <taxon>Bacteria</taxon>
        <taxon>Pseudomonadati</taxon>
        <taxon>Spirochaetota</taxon>
        <taxon>Spirochaetia</taxon>
        <taxon>Leptospirales</taxon>
        <taxon>Leptospiraceae</taxon>
        <taxon>Leptospira</taxon>
    </lineage>
</organism>
<dbReference type="PANTHER" id="PTHR44591:SF3">
    <property type="entry name" value="RESPONSE REGULATORY DOMAIN-CONTAINING PROTEIN"/>
    <property type="match status" value="1"/>
</dbReference>
<feature type="modified residue" description="4-aspartylphosphate" evidence="2">
    <location>
        <position position="64"/>
    </location>
</feature>
<keyword evidence="5" id="KW-1185">Reference proteome</keyword>
<dbReference type="Proteomes" id="UP000094197">
    <property type="component" value="Chromosome 2"/>
</dbReference>
<dbReference type="InterPro" id="IPR001789">
    <property type="entry name" value="Sig_transdc_resp-reg_receiver"/>
</dbReference>
<dbReference type="InterPro" id="IPR050595">
    <property type="entry name" value="Bact_response_regulator"/>
</dbReference>
<evidence type="ECO:0000256" key="1">
    <source>
        <dbReference type="ARBA" id="ARBA00022553"/>
    </source>
</evidence>
<accession>A0A1D7V354</accession>
<evidence type="ECO:0000259" key="3">
    <source>
        <dbReference type="PROSITE" id="PS50110"/>
    </source>
</evidence>
<dbReference type="RefSeq" id="WP_083244234.1">
    <property type="nucleotide sequence ID" value="NZ_CP015218.1"/>
</dbReference>
<dbReference type="PANTHER" id="PTHR44591">
    <property type="entry name" value="STRESS RESPONSE REGULATOR PROTEIN 1"/>
    <property type="match status" value="1"/>
</dbReference>
<evidence type="ECO:0000313" key="5">
    <source>
        <dbReference type="Proteomes" id="UP000094197"/>
    </source>
</evidence>
<reference evidence="4 5" key="1">
    <citation type="submission" date="2016-04" db="EMBL/GenBank/DDBJ databases">
        <title>Complete genome seqeunce of Leptospira alstonii serovar Room22.</title>
        <authorList>
            <person name="Nally J.E."/>
            <person name="Bayles D.O."/>
            <person name="Hurley D."/>
            <person name="Fanning S."/>
            <person name="McMahon B.J."/>
            <person name="Arent Z."/>
        </authorList>
    </citation>
    <scope>NUCLEOTIDE SEQUENCE [LARGE SCALE GENOMIC DNA]</scope>
    <source>
        <strain evidence="4 5">GWTS #1</strain>
    </source>
</reference>
<evidence type="ECO:0000313" key="4">
    <source>
        <dbReference type="EMBL" id="AOP36264.1"/>
    </source>
</evidence>
<dbReference type="InterPro" id="IPR011006">
    <property type="entry name" value="CheY-like_superfamily"/>
</dbReference>
<gene>
    <name evidence="4" type="ORF">A0128_19755</name>
</gene>
<proteinExistence type="predicted"/>
<dbReference type="SUPFAM" id="SSF52172">
    <property type="entry name" value="CheY-like"/>
    <property type="match status" value="1"/>
</dbReference>
<dbReference type="GO" id="GO:0000160">
    <property type="term" value="P:phosphorelay signal transduction system"/>
    <property type="evidence" value="ECO:0007669"/>
    <property type="project" value="InterPro"/>
</dbReference>
<dbReference type="PROSITE" id="PS50110">
    <property type="entry name" value="RESPONSE_REGULATORY"/>
    <property type="match status" value="1"/>
</dbReference>
<sequence>MPTNASITASPCSMRILIVEDNPIEMKLVKSVLEHEGSQILGLENGKDVLALLEKFQPDLILIDLCLPEMDGITIAQFLKRNQLVMRVPIVALTSYPELYTREKAIQAGCDAYFVKPFDTRKLYSQLRNITMSNES</sequence>
<dbReference type="Pfam" id="PF00072">
    <property type="entry name" value="Response_reg"/>
    <property type="match status" value="1"/>
</dbReference>
<name>A0A1D7V354_9LEPT</name>
<dbReference type="KEGG" id="laj:A0128_19755"/>
<evidence type="ECO:0000256" key="2">
    <source>
        <dbReference type="PROSITE-ProRule" id="PRU00169"/>
    </source>
</evidence>
<dbReference type="Gene3D" id="3.40.50.2300">
    <property type="match status" value="1"/>
</dbReference>
<keyword evidence="1 2" id="KW-0597">Phosphoprotein</keyword>
<dbReference type="SMART" id="SM00448">
    <property type="entry name" value="REC"/>
    <property type="match status" value="1"/>
</dbReference>
<protein>
    <recommendedName>
        <fullName evidence="3">Response regulatory domain-containing protein</fullName>
    </recommendedName>
</protein>
<dbReference type="EMBL" id="CP015218">
    <property type="protein sequence ID" value="AOP36264.1"/>
    <property type="molecule type" value="Genomic_DNA"/>
</dbReference>
<feature type="domain" description="Response regulatory" evidence="3">
    <location>
        <begin position="15"/>
        <end position="131"/>
    </location>
</feature>
<dbReference type="OrthoDB" id="328821at2"/>
<dbReference type="AlphaFoldDB" id="A0A1D7V354"/>